<keyword evidence="3" id="KW-0862">Zinc</keyword>
<sequence length="125" mass="14013">MRARDLEHFRKMLLAKRRVLAGDVNGLEKAALHNSRQDASGDLSKVPLDMADIGSDNYEQEFTLGLIETEQATLQEIDEALERIDNKSFGKCVGCGSRIPVARLKAKPHAKYCIECKRQEEKGLL</sequence>
<dbReference type="AlphaFoldDB" id="X0XVZ3"/>
<accession>X0XVZ3</accession>
<evidence type="ECO:0000256" key="3">
    <source>
        <dbReference type="ARBA" id="ARBA00022833"/>
    </source>
</evidence>
<dbReference type="PANTHER" id="PTHR33823:SF4">
    <property type="entry name" value="GENERAL STRESS PROTEIN 16O"/>
    <property type="match status" value="1"/>
</dbReference>
<name>X0XVZ3_9ZZZZ</name>
<keyword evidence="1" id="KW-0479">Metal-binding</keyword>
<dbReference type="EMBL" id="BARS01055628">
    <property type="protein sequence ID" value="GAG47494.1"/>
    <property type="molecule type" value="Genomic_DNA"/>
</dbReference>
<dbReference type="InterPro" id="IPR000962">
    <property type="entry name" value="Znf_DskA_TraR"/>
</dbReference>
<dbReference type="PROSITE" id="PS51128">
    <property type="entry name" value="ZF_DKSA_2"/>
    <property type="match status" value="1"/>
</dbReference>
<comment type="caution">
    <text evidence="5">The sequence shown here is derived from an EMBL/GenBank/DDBJ whole genome shotgun (WGS) entry which is preliminary data.</text>
</comment>
<evidence type="ECO:0000313" key="5">
    <source>
        <dbReference type="EMBL" id="GAG47494.1"/>
    </source>
</evidence>
<feature type="domain" description="Zinc finger DksA/TraR C4-type" evidence="4">
    <location>
        <begin position="88"/>
        <end position="122"/>
    </location>
</feature>
<dbReference type="SUPFAM" id="SSF109635">
    <property type="entry name" value="DnaK suppressor protein DksA, alpha-hairpin domain"/>
    <property type="match status" value="1"/>
</dbReference>
<gene>
    <name evidence="5" type="ORF">S01H1_82093</name>
</gene>
<organism evidence="5">
    <name type="scientific">marine sediment metagenome</name>
    <dbReference type="NCBI Taxonomy" id="412755"/>
    <lineage>
        <taxon>unclassified sequences</taxon>
        <taxon>metagenomes</taxon>
        <taxon>ecological metagenomes</taxon>
    </lineage>
</organism>
<keyword evidence="2" id="KW-0863">Zinc-finger</keyword>
<reference evidence="5" key="1">
    <citation type="journal article" date="2014" name="Front. Microbiol.">
        <title>High frequency of phylogenetically diverse reductive dehalogenase-homologous genes in deep subseafloor sedimentary metagenomes.</title>
        <authorList>
            <person name="Kawai M."/>
            <person name="Futagami T."/>
            <person name="Toyoda A."/>
            <person name="Takaki Y."/>
            <person name="Nishi S."/>
            <person name="Hori S."/>
            <person name="Arai W."/>
            <person name="Tsubouchi T."/>
            <person name="Morono Y."/>
            <person name="Uchiyama I."/>
            <person name="Ito T."/>
            <person name="Fujiyama A."/>
            <person name="Inagaki F."/>
            <person name="Takami H."/>
        </authorList>
    </citation>
    <scope>NUCLEOTIDE SEQUENCE</scope>
    <source>
        <strain evidence="5">Expedition CK06-06</strain>
    </source>
</reference>
<proteinExistence type="predicted"/>
<dbReference type="InterPro" id="IPR037187">
    <property type="entry name" value="DnaK_N"/>
</dbReference>
<dbReference type="Gene3D" id="1.20.120.910">
    <property type="entry name" value="DksA, coiled-coil domain"/>
    <property type="match status" value="1"/>
</dbReference>
<evidence type="ECO:0000256" key="1">
    <source>
        <dbReference type="ARBA" id="ARBA00022723"/>
    </source>
</evidence>
<evidence type="ECO:0000256" key="2">
    <source>
        <dbReference type="ARBA" id="ARBA00022771"/>
    </source>
</evidence>
<protein>
    <recommendedName>
        <fullName evidence="4">Zinc finger DksA/TraR C4-type domain-containing protein</fullName>
    </recommendedName>
</protein>
<dbReference type="GO" id="GO:0008270">
    <property type="term" value="F:zinc ion binding"/>
    <property type="evidence" value="ECO:0007669"/>
    <property type="project" value="UniProtKB-KW"/>
</dbReference>
<dbReference type="PANTHER" id="PTHR33823">
    <property type="entry name" value="RNA POLYMERASE-BINDING TRANSCRIPTION FACTOR DKSA-RELATED"/>
    <property type="match status" value="1"/>
</dbReference>
<dbReference type="Pfam" id="PF01258">
    <property type="entry name" value="zf-dskA_traR"/>
    <property type="match status" value="1"/>
</dbReference>
<dbReference type="SUPFAM" id="SSF57716">
    <property type="entry name" value="Glucocorticoid receptor-like (DNA-binding domain)"/>
    <property type="match status" value="1"/>
</dbReference>
<evidence type="ECO:0000259" key="4">
    <source>
        <dbReference type="Pfam" id="PF01258"/>
    </source>
</evidence>